<feature type="compositionally biased region" description="Basic and acidic residues" evidence="1">
    <location>
        <begin position="79"/>
        <end position="100"/>
    </location>
</feature>
<sequence length="329" mass="38308">MGYDRYPRGNPGYRPDRDQDYGRDYGAPRDSYSGARDYATSGYDRDDDDRGYRGGYGARQERGGPDRGYARPYGGSYMHDGHRDTDFGRNRGMYDQDRGQRGYGRQPQQGYGRQQQQGYGRQPQGYDYDDRGFFDRAGDEVRSWFGDDDAERRREMDRRYDERYGNATDSHYDSWRRERIGELDRDYDEYRRENASKFHNEFATFRSERETQRSSLNKVTEHMEVVGSDGAHVGTVDKVRGDRIILTKSDPDAGGRHHSIPSRWIQSVDDKVTIRKTADQAKDEWRDEERNQAMFRDRDNQPGYGQSHDQGGTSGFGSTNLNRSFKGTY</sequence>
<dbReference type="InterPro" id="IPR018684">
    <property type="entry name" value="DUF2171"/>
</dbReference>
<feature type="region of interest" description="Disordered" evidence="1">
    <location>
        <begin position="1"/>
        <end position="134"/>
    </location>
</feature>
<accession>A0ABX0U5Z1</accession>
<protein>
    <submittedName>
        <fullName evidence="2">Osmotically-inducible protein OsmY</fullName>
    </submittedName>
</protein>
<keyword evidence="3" id="KW-1185">Reference proteome</keyword>
<dbReference type="Proteomes" id="UP000788153">
    <property type="component" value="Unassembled WGS sequence"/>
</dbReference>
<feature type="compositionally biased region" description="Basic and acidic residues" evidence="1">
    <location>
        <begin position="59"/>
        <end position="69"/>
    </location>
</feature>
<dbReference type="NCBIfam" id="NF033157">
    <property type="entry name" value="SWFGD_domain"/>
    <property type="match status" value="1"/>
</dbReference>
<dbReference type="EMBL" id="JAASQP010000001">
    <property type="protein sequence ID" value="NIJ24198.1"/>
    <property type="molecule type" value="Genomic_DNA"/>
</dbReference>
<proteinExistence type="predicted"/>
<evidence type="ECO:0000313" key="3">
    <source>
        <dbReference type="Proteomes" id="UP000788153"/>
    </source>
</evidence>
<feature type="compositionally biased region" description="Polar residues" evidence="1">
    <location>
        <begin position="303"/>
        <end position="329"/>
    </location>
</feature>
<dbReference type="InterPro" id="IPR047800">
    <property type="entry name" value="SWFGD_dom"/>
</dbReference>
<evidence type="ECO:0000256" key="1">
    <source>
        <dbReference type="SAM" id="MobiDB-lite"/>
    </source>
</evidence>
<dbReference type="RefSeq" id="WP_140046596.1">
    <property type="nucleotide sequence ID" value="NZ_BAAAEV010000001.1"/>
</dbReference>
<feature type="compositionally biased region" description="Low complexity" evidence="1">
    <location>
        <begin position="103"/>
        <end position="126"/>
    </location>
</feature>
<dbReference type="Pfam" id="PF09939">
    <property type="entry name" value="DUF2171"/>
    <property type="match status" value="1"/>
</dbReference>
<reference evidence="2 3" key="1">
    <citation type="submission" date="2020-03" db="EMBL/GenBank/DDBJ databases">
        <title>Genomic Encyclopedia of Type Strains, Phase IV (KMG-IV): sequencing the most valuable type-strain genomes for metagenomic binning, comparative biology and taxonomic classification.</title>
        <authorList>
            <person name="Goeker M."/>
        </authorList>
    </citation>
    <scope>NUCLEOTIDE SEQUENCE [LARGE SCALE GENOMIC DNA]</scope>
    <source>
        <strain evidence="2 3">DSM 22753</strain>
    </source>
</reference>
<feature type="compositionally biased region" description="Basic and acidic residues" evidence="1">
    <location>
        <begin position="276"/>
        <end position="300"/>
    </location>
</feature>
<gene>
    <name evidence="2" type="ORF">FHT01_001740</name>
</gene>
<name>A0ABX0U5Z1_9SPHN</name>
<comment type="caution">
    <text evidence="2">The sequence shown here is derived from an EMBL/GenBank/DDBJ whole genome shotgun (WGS) entry which is preliminary data.</text>
</comment>
<evidence type="ECO:0000313" key="2">
    <source>
        <dbReference type="EMBL" id="NIJ24198.1"/>
    </source>
</evidence>
<organism evidence="2 3">
    <name type="scientific">Sphingomonas japonica</name>
    <dbReference type="NCBI Taxonomy" id="511662"/>
    <lineage>
        <taxon>Bacteria</taxon>
        <taxon>Pseudomonadati</taxon>
        <taxon>Pseudomonadota</taxon>
        <taxon>Alphaproteobacteria</taxon>
        <taxon>Sphingomonadales</taxon>
        <taxon>Sphingomonadaceae</taxon>
        <taxon>Sphingomonas</taxon>
    </lineage>
</organism>
<feature type="region of interest" description="Disordered" evidence="1">
    <location>
        <begin position="276"/>
        <end position="329"/>
    </location>
</feature>
<feature type="compositionally biased region" description="Basic and acidic residues" evidence="1">
    <location>
        <begin position="14"/>
        <end position="27"/>
    </location>
</feature>